<dbReference type="PANTHER" id="PTHR45749">
    <property type="match status" value="1"/>
</dbReference>
<dbReference type="Proteomes" id="UP001652625">
    <property type="component" value="Chromosome 11"/>
</dbReference>
<organism evidence="3 4">
    <name type="scientific">Hydra vulgaris</name>
    <name type="common">Hydra</name>
    <name type="synonym">Hydra attenuata</name>
    <dbReference type="NCBI Taxonomy" id="6087"/>
    <lineage>
        <taxon>Eukaryota</taxon>
        <taxon>Metazoa</taxon>
        <taxon>Cnidaria</taxon>
        <taxon>Hydrozoa</taxon>
        <taxon>Hydroidolina</taxon>
        <taxon>Anthoathecata</taxon>
        <taxon>Aplanulata</taxon>
        <taxon>Hydridae</taxon>
        <taxon>Hydra</taxon>
    </lineage>
</organism>
<evidence type="ECO:0000313" key="4">
    <source>
        <dbReference type="RefSeq" id="XP_065665532.1"/>
    </source>
</evidence>
<accession>A0ABM4CUA5</accession>
<keyword evidence="3" id="KW-1185">Reference proteome</keyword>
<feature type="domain" description="DUF4371" evidence="2">
    <location>
        <begin position="2"/>
        <end position="159"/>
    </location>
</feature>
<dbReference type="PANTHER" id="PTHR45749:SF35">
    <property type="entry name" value="AC-LIKE TRANSPOSASE-RELATED"/>
    <property type="match status" value="1"/>
</dbReference>
<feature type="domain" description="HAT C-terminal dimerisation" evidence="1">
    <location>
        <begin position="307"/>
        <end position="378"/>
    </location>
</feature>
<sequence>MAFRGSSNKLFAVNNGKFLGLVQLLAKFDPIMLNHVTLALKGNISDHYCGKTIQNEMIDIMASKLTNIIISKALKSTYSIIADCTPDVSHKEQLSLTIRIVNISEYPIKINQHFLGFFNVNDTTGLGLTEIIIGALKDFGLNISFCRGQGYDNGANMKVVYHLKQATVDAKELAEDLNIDPIFKPPKRVRRVKRHYDENVADEPIQNPGKKLEGTFFTPLLDTCLSSINERFEQLNEYVNIWSFLFNLDNLPIKNELLKLCKQLQQKLTVNTKSEIDGALLCDELISVQFFIKDKLSNFENEINTKEMTPLFVLNFIKKHCLQELYSNTWIVLRILLTLPVTVAIGERSFSKLKLIKTYLRNTMLQDRLNSLSMISIEPEIAENLDFFSLIRDFADK</sequence>
<dbReference type="InterPro" id="IPR012337">
    <property type="entry name" value="RNaseH-like_sf"/>
</dbReference>
<evidence type="ECO:0000259" key="2">
    <source>
        <dbReference type="Pfam" id="PF14291"/>
    </source>
</evidence>
<dbReference type="InterPro" id="IPR025398">
    <property type="entry name" value="DUF4371"/>
</dbReference>
<evidence type="ECO:0000313" key="3">
    <source>
        <dbReference type="Proteomes" id="UP001652625"/>
    </source>
</evidence>
<dbReference type="Pfam" id="PF14291">
    <property type="entry name" value="DUF4371"/>
    <property type="match status" value="1"/>
</dbReference>
<reference evidence="4" key="1">
    <citation type="submission" date="2025-08" db="UniProtKB">
        <authorList>
            <consortium name="RefSeq"/>
        </authorList>
    </citation>
    <scope>IDENTIFICATION</scope>
</reference>
<gene>
    <name evidence="4" type="primary">LOC136086959</name>
</gene>
<dbReference type="GeneID" id="136086959"/>
<dbReference type="RefSeq" id="XP_065665532.1">
    <property type="nucleotide sequence ID" value="XM_065809460.1"/>
</dbReference>
<dbReference type="InterPro" id="IPR008906">
    <property type="entry name" value="HATC_C_dom"/>
</dbReference>
<evidence type="ECO:0000259" key="1">
    <source>
        <dbReference type="Pfam" id="PF05699"/>
    </source>
</evidence>
<protein>
    <submittedName>
        <fullName evidence="4">Uncharacterized protein LOC136086959</fullName>
    </submittedName>
</protein>
<name>A0ABM4CUA5_HYDVU</name>
<dbReference type="SUPFAM" id="SSF53098">
    <property type="entry name" value="Ribonuclease H-like"/>
    <property type="match status" value="1"/>
</dbReference>
<proteinExistence type="predicted"/>
<dbReference type="Pfam" id="PF05699">
    <property type="entry name" value="Dimer_Tnp_hAT"/>
    <property type="match status" value="1"/>
</dbReference>